<proteinExistence type="predicted"/>
<comment type="caution">
    <text evidence="1">The sequence shown here is derived from an EMBL/GenBank/DDBJ whole genome shotgun (WGS) entry which is preliminary data.</text>
</comment>
<dbReference type="EMBL" id="CM034412">
    <property type="protein sequence ID" value="KAJ0170678.1"/>
    <property type="molecule type" value="Genomic_DNA"/>
</dbReference>
<reference evidence="1 2" key="1">
    <citation type="journal article" date="2021" name="Front. Genet.">
        <title>Chromosome-Level Genome Assembly Reveals Significant Gene Expansion in the Toll and IMD Signaling Pathways of Dendrolimus kikuchii.</title>
        <authorList>
            <person name="Zhou J."/>
            <person name="Wu P."/>
            <person name="Xiong Z."/>
            <person name="Liu N."/>
            <person name="Zhao N."/>
            <person name="Ji M."/>
            <person name="Qiu Y."/>
            <person name="Yang B."/>
        </authorList>
    </citation>
    <scope>NUCLEOTIDE SEQUENCE [LARGE SCALE GENOMIC DNA]</scope>
    <source>
        <strain evidence="1">Ann1</strain>
    </source>
</reference>
<dbReference type="Proteomes" id="UP000824533">
    <property type="component" value="Linkage Group LG26"/>
</dbReference>
<evidence type="ECO:0000313" key="1">
    <source>
        <dbReference type="EMBL" id="KAJ0170678.1"/>
    </source>
</evidence>
<organism evidence="1 2">
    <name type="scientific">Dendrolimus kikuchii</name>
    <dbReference type="NCBI Taxonomy" id="765133"/>
    <lineage>
        <taxon>Eukaryota</taxon>
        <taxon>Metazoa</taxon>
        <taxon>Ecdysozoa</taxon>
        <taxon>Arthropoda</taxon>
        <taxon>Hexapoda</taxon>
        <taxon>Insecta</taxon>
        <taxon>Pterygota</taxon>
        <taxon>Neoptera</taxon>
        <taxon>Endopterygota</taxon>
        <taxon>Lepidoptera</taxon>
        <taxon>Glossata</taxon>
        <taxon>Ditrysia</taxon>
        <taxon>Bombycoidea</taxon>
        <taxon>Lasiocampidae</taxon>
        <taxon>Dendrolimus</taxon>
    </lineage>
</organism>
<sequence>MSWVSVVPVLCLVHLSSAADYYLPGDVVPSHYDLKLLYDIDPSTNFSYFGVAEIAITARKETPKIVLHAEDLSIKEDGVKIVGQNDSPDVTGVKINDTYNFLTLSLNGALEEGQNYTLILPFYGNLKISLDGAYISSYFDETTKATEYLLTTQFEATHARQAFPCFDEPIYKATYTITIGHEKGYTAISNMPQIGSVEENALEEYWPWEAVGSAFNKEKSSFVWDQFEKSVPMSTYLVAYVVSKFVYVESPPGLSTTKFRIWARKDSLQQTAYAALIGPKVLTFFEQYFNVSFPLPKQDMIAIPDFSAGAMENWGLITYRETALLYENGRSSFISKQRIASVIAHELAHQWFGNLVTMNWWTDLWLNEGFATFVGSVGMNAVEPSWKALNLEAVQSMQSVWDLDSLESSHPVSVPLENPKRINEIFDAISYQKGAILIRMMTMFLGEDVFRKALNKYLTKYSYRNAQQDDLWHELTEASFKYGSLSRNVTVKEIMDTWTTQTGYPILTVTRDYSDKSLTVTQKRYLSLASKTETSTSWWVPLRVLCEKEVEKNPVSLQWLAANEGLVSQKRYEHDSEPNEWVLFNSDMTAPMRVNYDQRNWQLLSAALRSEKYDSIPVMARVQLVADAFELAWNNRLEYNTALELVSYLHRETDYLPISAALRALSKIGNVVKRSPEYGAFQKFVRRLISDQYTRAGGLAAKKILNADDLLSVHMQVLTSRWACKMNVPGCEDNALQLLQQWMDTKNPDENNPIPVDLRSIVYCVGLERGTVVHWRFILARKQKSNVPSEKVSLLSALACTREVWILNQYLEWSATENNEIRAQDARMAIVKVLQSTVGYYVAKEFIYNRIEDLYLRFKGQPRALGTVIGCLLDEFTTQKELDEFMVWYKKHSKYLDDVKLTIEQGIEGAQVNINWVTRNKDAVIAKLREFTASNEYEGYVMLTHSLKNSAKKRNNLEEYFIVMSITARKETPKIVLHAEDLSIKVDEVKIVGQNDSPDVTSVKINDTYNFLTLSLNGALEEGQNYTLILPFYGNLKISLNGAYISSYFDETTKAKEYLVTTHFEATHARKAFPCFDEPIYKATYTITIGHEKGYTAISNMPQIGSVEENALEEYWPWEAVRSAFNKATSSFVWDQFEKSVPMSTYLVAYVVSKFVYVESSPGLSTTKFRIWARKDSLQQTAYAALIGPKVLTFFEQYFNVSFPLPKQDMIAIPDIASGAMENWGLITYKETFLLYENGKSSFISKKDIATAVAHELSHQWFGNLVTMNWWTDLWLNEGFATFVGSVGMNAVEPSWKALNLVAVQSMQAVWDLDSLESSHPVSVHLENPKHINEIFDAISYHKGAVLVRMMTMFLGEDVFRKALNKYLTKYSYRNAQQDDLWHELTEASPKYRSLTRNVAVKEIMDTWTTQTGYPILTVTRDYSDKSLTVTQKRYLSLASKTETSTSWWVPLRVLCEKEVEKNPVSLQWLAANEGLGSQQRYQHDSETNEWVLFNSDMTAPMRVNYDQRNWQLLSTALRSEKYVSIPVMARVQLVADAFELAWNNRLEYNTALELVSYLHRETDYLPISSALKALSKIENVVKRSPEYGAFQKFLRRLISDQYTRAGGLAAKKILNADDLLSVHMQELTSRWACTMKVPGCEDNALQLLQQWMDTKNPDENNPIPVDLRSIVYCVGLERGTVVHWRFILARNQKSNIPSEKASLLSALACTREVWILNQYLEWSATENNEIRAQDAHMTITKVLQSTVGYYVAKEFIYNRIEDLYLRFRGQLRALSIVIGFLLNEFTTQKELDEFMVWYKKHSKYLDDMKLTIEQGIEGAQVNINWVTRNKDAVIAKLREFSDRPQSSTLYITHNTSVTCIIWVYTISALLIIISLRND</sequence>
<gene>
    <name evidence="1" type="ORF">K1T71_013450</name>
</gene>
<name>A0ACC1CGG9_9NEOP</name>
<evidence type="ECO:0000313" key="2">
    <source>
        <dbReference type="Proteomes" id="UP000824533"/>
    </source>
</evidence>
<protein>
    <submittedName>
        <fullName evidence="1">Uncharacterized protein</fullName>
    </submittedName>
</protein>
<accession>A0ACC1CGG9</accession>
<keyword evidence="2" id="KW-1185">Reference proteome</keyword>